<feature type="compositionally biased region" description="Low complexity" evidence="1">
    <location>
        <begin position="253"/>
        <end position="270"/>
    </location>
</feature>
<comment type="caution">
    <text evidence="2">The sequence shown here is derived from an EMBL/GenBank/DDBJ whole genome shotgun (WGS) entry which is preliminary data.</text>
</comment>
<proteinExistence type="predicted"/>
<accession>A0A8S9P117</accession>
<evidence type="ECO:0000313" key="3">
    <source>
        <dbReference type="Proteomes" id="UP000712600"/>
    </source>
</evidence>
<evidence type="ECO:0000256" key="1">
    <source>
        <dbReference type="SAM" id="MobiDB-lite"/>
    </source>
</evidence>
<organism evidence="2 3">
    <name type="scientific">Brassica cretica</name>
    <name type="common">Mustard</name>
    <dbReference type="NCBI Taxonomy" id="69181"/>
    <lineage>
        <taxon>Eukaryota</taxon>
        <taxon>Viridiplantae</taxon>
        <taxon>Streptophyta</taxon>
        <taxon>Embryophyta</taxon>
        <taxon>Tracheophyta</taxon>
        <taxon>Spermatophyta</taxon>
        <taxon>Magnoliopsida</taxon>
        <taxon>eudicotyledons</taxon>
        <taxon>Gunneridae</taxon>
        <taxon>Pentapetalae</taxon>
        <taxon>rosids</taxon>
        <taxon>malvids</taxon>
        <taxon>Brassicales</taxon>
        <taxon>Brassicaceae</taxon>
        <taxon>Brassiceae</taxon>
        <taxon>Brassica</taxon>
    </lineage>
</organism>
<dbReference type="EMBL" id="QGKX02001521">
    <property type="protein sequence ID" value="KAF3509359.1"/>
    <property type="molecule type" value="Genomic_DNA"/>
</dbReference>
<dbReference type="AlphaFoldDB" id="A0A8S9P117"/>
<evidence type="ECO:0000313" key="2">
    <source>
        <dbReference type="EMBL" id="KAF3509359.1"/>
    </source>
</evidence>
<gene>
    <name evidence="2" type="ORF">F2Q69_00006996</name>
</gene>
<name>A0A8S9P117_BRACR</name>
<sequence length="305" mass="34698">MIIFSRWQAAMVVACTTHVLLFFSSLTFSLFLLHSHLSSSVIVDMFVYGRGATKQERCRVRFRSPQLVVDLYRRELRVSGASKPSLNHSRDPWRNPSFLADQVNSFIVDSLLVFPYWLRLPDTETFVLAAHFMEIAGHMDVYASGALYGDCGGEVMGSRLTNNLIMESERTHNGEVWVSALQGCQGLIQRLMGLYAEQRLWEPRPVERADDERLIDHGFDPLLPMVYKYMPSSTRSNKETQLLFSTDPASLERSSSTDNNTGSSTDTRSTLSTEYTHLPSTDIFHPTTLQSERRSILSCETWLRP</sequence>
<reference evidence="2" key="1">
    <citation type="submission" date="2019-12" db="EMBL/GenBank/DDBJ databases">
        <title>Genome sequencing and annotation of Brassica cretica.</title>
        <authorList>
            <person name="Studholme D.J."/>
            <person name="Sarris P."/>
        </authorList>
    </citation>
    <scope>NUCLEOTIDE SEQUENCE</scope>
    <source>
        <strain evidence="2">PFS-109/04</strain>
        <tissue evidence="2">Leaf</tissue>
    </source>
</reference>
<dbReference type="Proteomes" id="UP000712600">
    <property type="component" value="Unassembled WGS sequence"/>
</dbReference>
<protein>
    <submittedName>
        <fullName evidence="2">Uncharacterized protein</fullName>
    </submittedName>
</protein>
<feature type="region of interest" description="Disordered" evidence="1">
    <location>
        <begin position="246"/>
        <end position="271"/>
    </location>
</feature>